<dbReference type="Pfam" id="PF00651">
    <property type="entry name" value="BTB"/>
    <property type="match status" value="1"/>
</dbReference>
<dbReference type="WBParaSite" id="GPLIN_001573800">
    <property type="protein sequence ID" value="GPLIN_001573800"/>
    <property type="gene ID" value="GPLIN_001573800"/>
</dbReference>
<dbReference type="PANTHER" id="PTHR47022">
    <property type="entry name" value="BTB AND MATH DOMAIN-CONTAINING PROTEIN 36-RELATED"/>
    <property type="match status" value="1"/>
</dbReference>
<feature type="domain" description="BTB" evidence="1">
    <location>
        <begin position="88"/>
        <end position="156"/>
    </location>
</feature>
<dbReference type="PANTHER" id="PTHR47022:SF1">
    <property type="entry name" value="BTB AND MATH DOMAIN-CONTAINING PROTEIN 36-RELATED"/>
    <property type="match status" value="1"/>
</dbReference>
<protein>
    <submittedName>
        <fullName evidence="4">BTB domain-containing protein</fullName>
    </submittedName>
</protein>
<dbReference type="InterPro" id="IPR011333">
    <property type="entry name" value="SKP1/BTB/POZ_sf"/>
</dbReference>
<reference evidence="4" key="2">
    <citation type="submission" date="2016-06" db="UniProtKB">
        <authorList>
            <consortium name="WormBaseParasite"/>
        </authorList>
    </citation>
    <scope>IDENTIFICATION</scope>
</reference>
<name>A0A183CS80_GLOPA</name>
<dbReference type="SUPFAM" id="SSF49599">
    <property type="entry name" value="TRAF domain-like"/>
    <property type="match status" value="1"/>
</dbReference>
<sequence length="159" mass="18169">MAWSCRAAYQFSVVSCNKSGECLRQQGALDRFNVYAADGFRNWGWDHFIKFEELMEPKNGLYDEKEDAVTFKAEVVAEEPNGMAGVRLEDDLLVNGEVVYVNKHLLVAHTKYFQTLFFGENADESPNIQIDEVPDAVATFERLIATMYPHYEELDGKNE</sequence>
<dbReference type="InterPro" id="IPR008974">
    <property type="entry name" value="TRAF-like"/>
</dbReference>
<organism evidence="3 4">
    <name type="scientific">Globodera pallida</name>
    <name type="common">Potato cyst nematode worm</name>
    <name type="synonym">Heterodera pallida</name>
    <dbReference type="NCBI Taxonomy" id="36090"/>
    <lineage>
        <taxon>Eukaryota</taxon>
        <taxon>Metazoa</taxon>
        <taxon>Ecdysozoa</taxon>
        <taxon>Nematoda</taxon>
        <taxon>Chromadorea</taxon>
        <taxon>Rhabditida</taxon>
        <taxon>Tylenchina</taxon>
        <taxon>Tylenchomorpha</taxon>
        <taxon>Tylenchoidea</taxon>
        <taxon>Heteroderidae</taxon>
        <taxon>Heteroderinae</taxon>
        <taxon>Globodera</taxon>
    </lineage>
</organism>
<dbReference type="InterPro" id="IPR000210">
    <property type="entry name" value="BTB/POZ_dom"/>
</dbReference>
<dbReference type="Gene3D" id="3.30.710.10">
    <property type="entry name" value="Potassium Channel Kv1.1, Chain A"/>
    <property type="match status" value="1"/>
</dbReference>
<dbReference type="AlphaFoldDB" id="A0A183CS80"/>
<evidence type="ECO:0000259" key="2">
    <source>
        <dbReference type="PROSITE" id="PS50144"/>
    </source>
</evidence>
<dbReference type="Proteomes" id="UP000050741">
    <property type="component" value="Unassembled WGS sequence"/>
</dbReference>
<proteinExistence type="predicted"/>
<dbReference type="PROSITE" id="PS50097">
    <property type="entry name" value="BTB"/>
    <property type="match status" value="1"/>
</dbReference>
<evidence type="ECO:0000313" key="3">
    <source>
        <dbReference type="Proteomes" id="UP000050741"/>
    </source>
</evidence>
<evidence type="ECO:0000313" key="4">
    <source>
        <dbReference type="WBParaSite" id="GPLIN_001573800"/>
    </source>
</evidence>
<keyword evidence="3" id="KW-1185">Reference proteome</keyword>
<reference evidence="3" key="1">
    <citation type="submission" date="2014-05" db="EMBL/GenBank/DDBJ databases">
        <title>The genome and life-stage specific transcriptomes of Globodera pallida elucidate key aspects of plant parasitism by a cyst nematode.</title>
        <authorList>
            <person name="Cotton J.A."/>
            <person name="Lilley C.J."/>
            <person name="Jones L.M."/>
            <person name="Kikuchi T."/>
            <person name="Reid A.J."/>
            <person name="Thorpe P."/>
            <person name="Tsai I.J."/>
            <person name="Beasley H."/>
            <person name="Blok V."/>
            <person name="Cock P.J.A."/>
            <person name="Van den Akker S.E."/>
            <person name="Holroyd N."/>
            <person name="Hunt M."/>
            <person name="Mantelin S."/>
            <person name="Naghra H."/>
            <person name="Pain A."/>
            <person name="Palomares-Rius J.E."/>
            <person name="Zarowiecki M."/>
            <person name="Berriman M."/>
            <person name="Jones J.T."/>
            <person name="Urwin P.E."/>
        </authorList>
    </citation>
    <scope>NUCLEOTIDE SEQUENCE [LARGE SCALE GENOMIC DNA]</scope>
    <source>
        <strain evidence="3">Lindley</strain>
    </source>
</reference>
<dbReference type="CDD" id="cd00121">
    <property type="entry name" value="MATH"/>
    <property type="match status" value="1"/>
</dbReference>
<accession>A0A183CS80</accession>
<dbReference type="CDD" id="cd18186">
    <property type="entry name" value="BTB_POZ_ZBTB_KLHL-like"/>
    <property type="match status" value="1"/>
</dbReference>
<dbReference type="SUPFAM" id="SSF54695">
    <property type="entry name" value="POZ domain"/>
    <property type="match status" value="1"/>
</dbReference>
<feature type="domain" description="MATH" evidence="2">
    <location>
        <begin position="1"/>
        <end position="75"/>
    </location>
</feature>
<dbReference type="InterPro" id="IPR002083">
    <property type="entry name" value="MATH/TRAF_dom"/>
</dbReference>
<evidence type="ECO:0000259" key="1">
    <source>
        <dbReference type="PROSITE" id="PS50097"/>
    </source>
</evidence>
<dbReference type="PROSITE" id="PS50144">
    <property type="entry name" value="MATH"/>
    <property type="match status" value="1"/>
</dbReference>
<dbReference type="Gene3D" id="2.60.210.10">
    <property type="entry name" value="Apoptosis, Tumor Necrosis Factor Receptor Associated Protein 2, Chain A"/>
    <property type="match status" value="1"/>
</dbReference>